<keyword evidence="3" id="KW-1185">Reference proteome</keyword>
<proteinExistence type="predicted"/>
<dbReference type="Proteomes" id="UP000765509">
    <property type="component" value="Unassembled WGS sequence"/>
</dbReference>
<dbReference type="EMBL" id="AVOT02000073">
    <property type="protein sequence ID" value="MBW0460895.1"/>
    <property type="molecule type" value="Genomic_DNA"/>
</dbReference>
<sequence length="114" mass="12741">MSSMCCSPDQCIDNNQELSAKSTVALTANSKSHSNMLPKKTVNTTFPFAKSATVTQEQDMLVLSYQVLGTKYPEIQKRKSNDSEVQDLAQPPIKRNIDQHQVDSDYNSDDEPIM</sequence>
<evidence type="ECO:0000256" key="1">
    <source>
        <dbReference type="SAM" id="MobiDB-lite"/>
    </source>
</evidence>
<dbReference type="AlphaFoldDB" id="A0A9Q3B967"/>
<accession>A0A9Q3B967</accession>
<comment type="caution">
    <text evidence="2">The sequence shown here is derived from an EMBL/GenBank/DDBJ whole genome shotgun (WGS) entry which is preliminary data.</text>
</comment>
<reference evidence="2" key="1">
    <citation type="submission" date="2021-03" db="EMBL/GenBank/DDBJ databases">
        <title>Draft genome sequence of rust myrtle Austropuccinia psidii MF-1, a brazilian biotype.</title>
        <authorList>
            <person name="Quecine M.C."/>
            <person name="Pachon D.M.R."/>
            <person name="Bonatelli M.L."/>
            <person name="Correr F.H."/>
            <person name="Franceschini L.M."/>
            <person name="Leite T.F."/>
            <person name="Margarido G.R.A."/>
            <person name="Almeida C.A."/>
            <person name="Ferrarezi J.A."/>
            <person name="Labate C.A."/>
        </authorList>
    </citation>
    <scope>NUCLEOTIDE SEQUENCE</scope>
    <source>
        <strain evidence="2">MF-1</strain>
    </source>
</reference>
<name>A0A9Q3B967_9BASI</name>
<evidence type="ECO:0000313" key="3">
    <source>
        <dbReference type="Proteomes" id="UP000765509"/>
    </source>
</evidence>
<evidence type="ECO:0000313" key="2">
    <source>
        <dbReference type="EMBL" id="MBW0460895.1"/>
    </source>
</evidence>
<gene>
    <name evidence="2" type="ORF">O181_000610</name>
</gene>
<feature type="region of interest" description="Disordered" evidence="1">
    <location>
        <begin position="75"/>
        <end position="114"/>
    </location>
</feature>
<protein>
    <submittedName>
        <fullName evidence="2">Uncharacterized protein</fullName>
    </submittedName>
</protein>
<organism evidence="2 3">
    <name type="scientific">Austropuccinia psidii MF-1</name>
    <dbReference type="NCBI Taxonomy" id="1389203"/>
    <lineage>
        <taxon>Eukaryota</taxon>
        <taxon>Fungi</taxon>
        <taxon>Dikarya</taxon>
        <taxon>Basidiomycota</taxon>
        <taxon>Pucciniomycotina</taxon>
        <taxon>Pucciniomycetes</taxon>
        <taxon>Pucciniales</taxon>
        <taxon>Sphaerophragmiaceae</taxon>
        <taxon>Austropuccinia</taxon>
    </lineage>
</organism>